<dbReference type="KEGG" id="phs:C2L64_43940"/>
<dbReference type="AlphaFoldDB" id="A0AAN1MQ79"/>
<reference evidence="2 3" key="1">
    <citation type="journal article" date="2012" name="J. Bacteriol.">
        <title>Draft Genome Sequence of the Soil Bacterium Burkholderia terrae Strain BS001, Which Interacts with Fungal Surface Structures.</title>
        <authorList>
            <person name="Nazir R."/>
            <person name="Hansen M.A."/>
            <person name="Sorensen S."/>
            <person name="van Elsas J.D."/>
        </authorList>
    </citation>
    <scope>NUCLEOTIDE SEQUENCE [LARGE SCALE GENOMIC DNA]</scope>
    <source>
        <strain evidence="2 3">BS001</strain>
    </source>
</reference>
<dbReference type="Proteomes" id="UP000004980">
    <property type="component" value="Unassembled WGS sequence"/>
</dbReference>
<gene>
    <name evidence="1" type="ORF">C2L64_43940</name>
    <name evidence="2" type="ORF">WQE_50615</name>
</gene>
<dbReference type="EMBL" id="CP026107">
    <property type="protein sequence ID" value="AUT75116.1"/>
    <property type="molecule type" value="Genomic_DNA"/>
</dbReference>
<dbReference type="EMBL" id="AKAU01000319">
    <property type="protein sequence ID" value="EIM93221.1"/>
    <property type="molecule type" value="Genomic_DNA"/>
</dbReference>
<evidence type="ECO:0000313" key="2">
    <source>
        <dbReference type="EMBL" id="EIM93221.1"/>
    </source>
</evidence>
<sequence>MFPKMRSRFASVMMRAWNGAVADSRCMRMLSDGDLERDFSGQHPLHEWFVAGDGISAWRIVSMDSEYLTGPSVSLHKTQIQWHFCRGRAGAR</sequence>
<evidence type="ECO:0000313" key="1">
    <source>
        <dbReference type="EMBL" id="AUT75116.1"/>
    </source>
</evidence>
<reference evidence="1 4" key="2">
    <citation type="submission" date="2018-01" db="EMBL/GenBank/DDBJ databases">
        <title>Species boundaries and ecological features among Paraburkholderia terrae DSMZ17804T, P. hospita DSMZ17164T and P. caribensis DSMZ13236T.</title>
        <authorList>
            <person name="Pratama A.A."/>
        </authorList>
    </citation>
    <scope>NUCLEOTIDE SEQUENCE [LARGE SCALE GENOMIC DNA]</scope>
    <source>
        <strain evidence="1 4">DSM 17164</strain>
    </source>
</reference>
<accession>A0AAN1MQ79</accession>
<evidence type="ECO:0008006" key="5">
    <source>
        <dbReference type="Google" id="ProtNLM"/>
    </source>
</evidence>
<evidence type="ECO:0000313" key="4">
    <source>
        <dbReference type="Proteomes" id="UP000236649"/>
    </source>
</evidence>
<organism evidence="1 4">
    <name type="scientific">Paraburkholderia hospita</name>
    <dbReference type="NCBI Taxonomy" id="169430"/>
    <lineage>
        <taxon>Bacteria</taxon>
        <taxon>Pseudomonadati</taxon>
        <taxon>Pseudomonadota</taxon>
        <taxon>Betaproteobacteria</taxon>
        <taxon>Burkholderiales</taxon>
        <taxon>Burkholderiaceae</taxon>
        <taxon>Paraburkholderia</taxon>
    </lineage>
</organism>
<proteinExistence type="predicted"/>
<evidence type="ECO:0000313" key="3">
    <source>
        <dbReference type="Proteomes" id="UP000004980"/>
    </source>
</evidence>
<dbReference type="Proteomes" id="UP000236649">
    <property type="component" value="Chromosome 3"/>
</dbReference>
<keyword evidence="3" id="KW-1185">Reference proteome</keyword>
<protein>
    <recommendedName>
        <fullName evidence="5">SnoaL-like domain-containing protein</fullName>
    </recommendedName>
</protein>
<name>A0AAN1MQ79_9BURK</name>